<reference evidence="1" key="2">
    <citation type="submission" date="2025-09" db="UniProtKB">
        <authorList>
            <consortium name="EnsemblPlants"/>
        </authorList>
    </citation>
    <scope>IDENTIFICATION</scope>
</reference>
<name>A0ACD5YT82_AVESA</name>
<reference evidence="1" key="1">
    <citation type="submission" date="2021-05" db="EMBL/GenBank/DDBJ databases">
        <authorList>
            <person name="Scholz U."/>
            <person name="Mascher M."/>
            <person name="Fiebig A."/>
        </authorList>
    </citation>
    <scope>NUCLEOTIDE SEQUENCE [LARGE SCALE GENOMIC DNA]</scope>
</reference>
<accession>A0ACD5YT82</accession>
<dbReference type="EnsemblPlants" id="AVESA.00010b.r2.6AG1022820.1">
    <property type="protein sequence ID" value="AVESA.00010b.r2.6AG1022820.1.CDS.1"/>
    <property type="gene ID" value="AVESA.00010b.r2.6AG1022820"/>
</dbReference>
<proteinExistence type="predicted"/>
<keyword evidence="2" id="KW-1185">Reference proteome</keyword>
<sequence>MMKFAGYTHLMLSAQQKVHISVSCRLPGTPPGDQFLARRRKSGGRYGKINLAPRVKTFAWRLIRRALATGARASKFSKHIAKECSRCGMLETDSHLLFHCPFAKAVWFSSSVGLKTDAFDTKLYPSNIIQSILQNSQSKMSIDKIFTTLWCIWKARNDYRFNGKNWSVLQVHHAANALLSCSIEDQTTACSVAFFHAGPKAYVQAKPISRQETTPSPGTTVKDTSNIPGPIIFTDAAWLPGRDGQLVSAGLGIFIQFGEDRPCSQVYVSAVSPLVSSAIQAEAFGLLFATKAAEVLQIKRATFLTDNAVLAKVVASQDLLNDPGHWTIRPQLAEIAATSSFDATRTFHISRSLNFKAHHQAKLALKLQGRSLYSRCLNSASGVCLNSDVTSVCTEPECRVLFVKCC</sequence>
<evidence type="ECO:0000313" key="1">
    <source>
        <dbReference type="EnsemblPlants" id="AVESA.00010b.r2.6AG1022820.1.CDS.1"/>
    </source>
</evidence>
<dbReference type="Proteomes" id="UP001732700">
    <property type="component" value="Chromosome 6A"/>
</dbReference>
<organism evidence="1 2">
    <name type="scientific">Avena sativa</name>
    <name type="common">Oat</name>
    <dbReference type="NCBI Taxonomy" id="4498"/>
    <lineage>
        <taxon>Eukaryota</taxon>
        <taxon>Viridiplantae</taxon>
        <taxon>Streptophyta</taxon>
        <taxon>Embryophyta</taxon>
        <taxon>Tracheophyta</taxon>
        <taxon>Spermatophyta</taxon>
        <taxon>Magnoliopsida</taxon>
        <taxon>Liliopsida</taxon>
        <taxon>Poales</taxon>
        <taxon>Poaceae</taxon>
        <taxon>BOP clade</taxon>
        <taxon>Pooideae</taxon>
        <taxon>Poodae</taxon>
        <taxon>Poeae</taxon>
        <taxon>Poeae Chloroplast Group 1 (Aveneae type)</taxon>
        <taxon>Aveninae</taxon>
        <taxon>Avena</taxon>
    </lineage>
</organism>
<evidence type="ECO:0000313" key="2">
    <source>
        <dbReference type="Proteomes" id="UP001732700"/>
    </source>
</evidence>
<protein>
    <submittedName>
        <fullName evidence="1">Uncharacterized protein</fullName>
    </submittedName>
</protein>